<dbReference type="AlphaFoldDB" id="A0AAD9VS25"/>
<dbReference type="Proteomes" id="UP001258017">
    <property type="component" value="Unassembled WGS sequence"/>
</dbReference>
<feature type="region of interest" description="Disordered" evidence="1">
    <location>
        <begin position="331"/>
        <end position="365"/>
    </location>
</feature>
<feature type="region of interest" description="Disordered" evidence="1">
    <location>
        <begin position="247"/>
        <end position="271"/>
    </location>
</feature>
<keyword evidence="3" id="KW-1185">Reference proteome</keyword>
<feature type="region of interest" description="Disordered" evidence="1">
    <location>
        <begin position="154"/>
        <end position="181"/>
    </location>
</feature>
<sequence length="745" mass="85322">MNAFLQSMLGRSTEEISCNSVKDTTLRDNDTKLECLRSSWVKKLGNTSPKKFQTMSSQKISISSIESRLHSISDVPTKVPVMFHPPTKMPDLETIIREFEDNFLSPTKSEASNNSTTKEGSFVKKIVAAFEDKYKSYNDSKIEEDVKAVLDNRKVSSSNVQERSRSRFSLPSESPKKRANIFGSTPKIFNESTANKESKMSTSFNSPRDKHNRQKNTWISIFSSPFKYNASKDSKFSQIFSLSPGSKCDQNNTKTTMEEEEEDEENHRARSPWDFSEIEELNDSRFDRVSSPFKTSDDETKSIQSVDLSLTYDFEDSTLLEIDVRTIEESTMIDCSDENEAKGDHREEEIQTPSSESSSSSKGSRRVPKIIGAFLKRPIEVEKTAVDWIPITGKKLPRKRSLKKLLSMLTRNKSNEKKREKIFSSERNINEEPRELQDSGYDEKSSTSTSSLRSLASISEILLHQDHSDRLETGRRSGSKLRTFQTRNSLNRVNDDNNDGEQEESVDEEILLSKVTTKRKKKLRLTEVPREIVTKDLGPCYPSHTATMTMSLDRRSHSKSSSRYAPRSRVPRHPYLSRIAKHPFVAMTKMDEIPQVGSPPKIASSLTNINDDRDKSFQIDREKLPDQDCIYDIPRRYLSKSEPKINEVEPKNKNSEDDEPIYDMPKPRSLSRPTSSIYEDALSLKRRLDYLPMVTVPNFYSLSDDEEPHYATIRRGNRRVHYSFNQQVPLASCTDLRSHELSTSL</sequence>
<name>A0AAD9VS25_9HYME</name>
<proteinExistence type="predicted"/>
<evidence type="ECO:0000256" key="1">
    <source>
        <dbReference type="SAM" id="MobiDB-lite"/>
    </source>
</evidence>
<organism evidence="2 3">
    <name type="scientific">Odynerus spinipes</name>
    <dbReference type="NCBI Taxonomy" id="1348599"/>
    <lineage>
        <taxon>Eukaryota</taxon>
        <taxon>Metazoa</taxon>
        <taxon>Ecdysozoa</taxon>
        <taxon>Arthropoda</taxon>
        <taxon>Hexapoda</taxon>
        <taxon>Insecta</taxon>
        <taxon>Pterygota</taxon>
        <taxon>Neoptera</taxon>
        <taxon>Endopterygota</taxon>
        <taxon>Hymenoptera</taxon>
        <taxon>Apocrita</taxon>
        <taxon>Aculeata</taxon>
        <taxon>Vespoidea</taxon>
        <taxon>Vespidae</taxon>
        <taxon>Eumeninae</taxon>
        <taxon>Odynerus</taxon>
    </lineage>
</organism>
<feature type="region of interest" description="Disordered" evidence="1">
    <location>
        <begin position="192"/>
        <end position="211"/>
    </location>
</feature>
<accession>A0AAD9VS25</accession>
<feature type="compositionally biased region" description="Polar residues" evidence="1">
    <location>
        <begin position="155"/>
        <end position="172"/>
    </location>
</feature>
<protein>
    <submittedName>
        <fullName evidence="2">Uncharacterized protein</fullName>
    </submittedName>
</protein>
<reference evidence="2" key="1">
    <citation type="submission" date="2021-08" db="EMBL/GenBank/DDBJ databases">
        <authorList>
            <person name="Misof B."/>
            <person name="Oliver O."/>
            <person name="Podsiadlowski L."/>
            <person name="Donath A."/>
            <person name="Peters R."/>
            <person name="Mayer C."/>
            <person name="Rust J."/>
            <person name="Gunkel S."/>
            <person name="Lesny P."/>
            <person name="Martin S."/>
            <person name="Oeyen J.P."/>
            <person name="Petersen M."/>
            <person name="Panagiotis P."/>
            <person name="Wilbrandt J."/>
            <person name="Tanja T."/>
        </authorList>
    </citation>
    <scope>NUCLEOTIDE SEQUENCE</scope>
    <source>
        <strain evidence="2">GBR_01_08_01A</strain>
        <tissue evidence="2">Thorax + abdomen</tissue>
    </source>
</reference>
<dbReference type="EMBL" id="JAIFRP010000026">
    <property type="protein sequence ID" value="KAK2584719.1"/>
    <property type="molecule type" value="Genomic_DNA"/>
</dbReference>
<evidence type="ECO:0000313" key="3">
    <source>
        <dbReference type="Proteomes" id="UP001258017"/>
    </source>
</evidence>
<feature type="compositionally biased region" description="Basic and acidic residues" evidence="1">
    <location>
        <begin position="415"/>
        <end position="445"/>
    </location>
</feature>
<feature type="region of interest" description="Disordered" evidence="1">
    <location>
        <begin position="469"/>
        <end position="506"/>
    </location>
</feature>
<feature type="region of interest" description="Disordered" evidence="1">
    <location>
        <begin position="415"/>
        <end position="450"/>
    </location>
</feature>
<evidence type="ECO:0000313" key="2">
    <source>
        <dbReference type="EMBL" id="KAK2584719.1"/>
    </source>
</evidence>
<feature type="region of interest" description="Disordered" evidence="1">
    <location>
        <begin position="641"/>
        <end position="674"/>
    </location>
</feature>
<feature type="compositionally biased region" description="Basic and acidic residues" evidence="1">
    <location>
        <begin position="641"/>
        <end position="655"/>
    </location>
</feature>
<feature type="compositionally biased region" description="Polar residues" evidence="1">
    <location>
        <begin position="480"/>
        <end position="492"/>
    </location>
</feature>
<feature type="compositionally biased region" description="Acidic residues" evidence="1">
    <location>
        <begin position="496"/>
        <end position="506"/>
    </location>
</feature>
<reference evidence="2" key="2">
    <citation type="journal article" date="2023" name="Commun. Biol.">
        <title>Intrasexual cuticular hydrocarbon dimorphism in a wasp sheds light on hydrocarbon biosynthesis genes in Hymenoptera.</title>
        <authorList>
            <person name="Moris V.C."/>
            <person name="Podsiadlowski L."/>
            <person name="Martin S."/>
            <person name="Oeyen J.P."/>
            <person name="Donath A."/>
            <person name="Petersen M."/>
            <person name="Wilbrandt J."/>
            <person name="Misof B."/>
            <person name="Liedtke D."/>
            <person name="Thamm M."/>
            <person name="Scheiner R."/>
            <person name="Schmitt T."/>
            <person name="Niehuis O."/>
        </authorList>
    </citation>
    <scope>NUCLEOTIDE SEQUENCE</scope>
    <source>
        <strain evidence="2">GBR_01_08_01A</strain>
    </source>
</reference>
<feature type="compositionally biased region" description="Basic and acidic residues" evidence="1">
    <location>
        <begin position="339"/>
        <end position="349"/>
    </location>
</feature>
<feature type="compositionally biased region" description="Basic and acidic residues" evidence="1">
    <location>
        <begin position="610"/>
        <end position="621"/>
    </location>
</feature>
<gene>
    <name evidence="2" type="ORF">KPH14_007052</name>
</gene>
<comment type="caution">
    <text evidence="2">The sequence shown here is derived from an EMBL/GenBank/DDBJ whole genome shotgun (WGS) entry which is preliminary data.</text>
</comment>
<feature type="region of interest" description="Disordered" evidence="1">
    <location>
        <begin position="595"/>
        <end position="621"/>
    </location>
</feature>